<proteinExistence type="predicted"/>
<feature type="compositionally biased region" description="Basic and acidic residues" evidence="2">
    <location>
        <begin position="12"/>
        <end position="23"/>
    </location>
</feature>
<evidence type="ECO:0000313" key="4">
    <source>
        <dbReference type="EMBL" id="CAD8262225.1"/>
    </source>
</evidence>
<protein>
    <recommendedName>
        <fullName evidence="3">GRIP domain-containing protein</fullName>
    </recommendedName>
</protein>
<dbReference type="PROSITE" id="PS50913">
    <property type="entry name" value="GRIP"/>
    <property type="match status" value="1"/>
</dbReference>
<evidence type="ECO:0000259" key="3">
    <source>
        <dbReference type="PROSITE" id="PS50913"/>
    </source>
</evidence>
<dbReference type="AlphaFoldDB" id="A0A6U0VX80"/>
<dbReference type="Pfam" id="PF01465">
    <property type="entry name" value="GRIP"/>
    <property type="match status" value="1"/>
</dbReference>
<feature type="region of interest" description="Disordered" evidence="2">
    <location>
        <begin position="1"/>
        <end position="32"/>
    </location>
</feature>
<gene>
    <name evidence="4" type="ORF">PPYR1160_LOCUS11727</name>
    <name evidence="5" type="ORF">PPYR1160_LOCUS11728</name>
</gene>
<accession>A0A6U0VX80</accession>
<feature type="coiled-coil region" evidence="1">
    <location>
        <begin position="321"/>
        <end position="348"/>
    </location>
</feature>
<feature type="domain" description="GRIP" evidence="3">
    <location>
        <begin position="374"/>
        <end position="424"/>
    </location>
</feature>
<feature type="region of interest" description="Disordered" evidence="2">
    <location>
        <begin position="353"/>
        <end position="373"/>
    </location>
</feature>
<evidence type="ECO:0000256" key="1">
    <source>
        <dbReference type="SAM" id="Coils"/>
    </source>
</evidence>
<dbReference type="EMBL" id="HBEA01015357">
    <property type="protein sequence ID" value="CAD8262225.1"/>
    <property type="molecule type" value="Transcribed_RNA"/>
</dbReference>
<evidence type="ECO:0000313" key="5">
    <source>
        <dbReference type="EMBL" id="CAD8262226.1"/>
    </source>
</evidence>
<feature type="coiled-coil region" evidence="1">
    <location>
        <begin position="41"/>
        <end position="78"/>
    </location>
</feature>
<keyword evidence="1" id="KW-0175">Coiled coil</keyword>
<dbReference type="EMBL" id="HBEA01015358">
    <property type="protein sequence ID" value="CAD8262226.1"/>
    <property type="molecule type" value="Transcribed_RNA"/>
</dbReference>
<name>A0A6U0VX80_9STRA</name>
<reference evidence="5" key="1">
    <citation type="submission" date="2021-01" db="EMBL/GenBank/DDBJ databases">
        <authorList>
            <person name="Corre E."/>
            <person name="Pelletier E."/>
            <person name="Niang G."/>
            <person name="Scheremetjew M."/>
            <person name="Finn R."/>
            <person name="Kale V."/>
            <person name="Holt S."/>
            <person name="Cochrane G."/>
            <person name="Meng A."/>
            <person name="Brown T."/>
            <person name="Cohen L."/>
        </authorList>
    </citation>
    <scope>NUCLEOTIDE SEQUENCE</scope>
    <source>
        <strain evidence="5">CCMP2078</strain>
    </source>
</reference>
<evidence type="ECO:0000256" key="2">
    <source>
        <dbReference type="SAM" id="MobiDB-lite"/>
    </source>
</evidence>
<sequence>MDATGAPADADEATRGASRDPPSRRPNATAERYKRLLGLARTGLEETTKQLQERERQLQALQAKLQEKDEELRVALGSDAMLGGGQLEVVDVLARVDVFGTIHLLSEYADIAEPHWRSFKDDDRANDFIRRDSGEPVRMPAPHLSPHQVAERVASLEQELRAVKEDFRRYRVRTQISAKQHERNVLETHQVRSPPSATQAKLRDRELLRARDQEWQVRIRSAEEARQAAQREGDSWKKLFEQEKKQREDLMRRGVETALAASWRKRYEHAVREKDRVASLLRLYHASGAMDDEEVEESEILDDKELLEAADIDAELDRSSNQELRARINELQSHFARYQKQVEELLRKEKERHALGLGSPPQSPRNGRSWGGPAENGAAKLAYIKNLLLQYWTSQDVRLRKQTEETLATVLEFSTAQKSKLREVQGLRESWFAGTFQG</sequence>
<organism evidence="5">
    <name type="scientific">Pinguiococcus pyrenoidosus</name>
    <dbReference type="NCBI Taxonomy" id="172671"/>
    <lineage>
        <taxon>Eukaryota</taxon>
        <taxon>Sar</taxon>
        <taxon>Stramenopiles</taxon>
        <taxon>Ochrophyta</taxon>
        <taxon>Pinguiophyceae</taxon>
        <taxon>Pinguiochrysidales</taxon>
        <taxon>Pinguiochrysidaceae</taxon>
        <taxon>Pinguiococcus</taxon>
    </lineage>
</organism>
<dbReference type="InterPro" id="IPR000237">
    <property type="entry name" value="GRIP_dom"/>
</dbReference>